<keyword evidence="5" id="KW-1133">Transmembrane helix</keyword>
<dbReference type="Gene3D" id="2.60.40.10">
    <property type="entry name" value="Immunoglobulins"/>
    <property type="match status" value="5"/>
</dbReference>
<dbReference type="STRING" id="717962.CC1_21440"/>
<evidence type="ECO:0000256" key="6">
    <source>
        <dbReference type="SAM" id="SignalP"/>
    </source>
</evidence>
<evidence type="ECO:0000259" key="8">
    <source>
        <dbReference type="Pfam" id="PF17802"/>
    </source>
</evidence>
<feature type="signal peptide" evidence="6">
    <location>
        <begin position="1"/>
        <end position="23"/>
    </location>
</feature>
<dbReference type="SUPFAM" id="SSF49478">
    <property type="entry name" value="Cna protein B-type domain"/>
    <property type="match status" value="4"/>
</dbReference>
<feature type="domain" description="SpaA-like prealbumin fold" evidence="8">
    <location>
        <begin position="775"/>
        <end position="851"/>
    </location>
</feature>
<feature type="domain" description="SpaA-like prealbumin fold" evidence="8">
    <location>
        <begin position="1300"/>
        <end position="1378"/>
    </location>
</feature>
<evidence type="ECO:0000313" key="10">
    <source>
        <dbReference type="Proteomes" id="UP000008798"/>
    </source>
</evidence>
<name>D4J927_9FIRM</name>
<dbReference type="Pfam" id="PF05738">
    <property type="entry name" value="Cna_B"/>
    <property type="match status" value="3"/>
</dbReference>
<accession>D4J927</accession>
<feature type="compositionally biased region" description="Low complexity" evidence="4">
    <location>
        <begin position="34"/>
        <end position="62"/>
    </location>
</feature>
<dbReference type="Gene3D" id="2.60.40.1140">
    <property type="entry name" value="Collagen-binding surface protein Cna, B-type domain"/>
    <property type="match status" value="3"/>
</dbReference>
<feature type="domain" description="SpaA-like prealbumin fold" evidence="8">
    <location>
        <begin position="984"/>
        <end position="1064"/>
    </location>
</feature>
<evidence type="ECO:0000256" key="5">
    <source>
        <dbReference type="SAM" id="Phobius"/>
    </source>
</evidence>
<feature type="domain" description="SpaA-like prealbumin fold" evidence="8">
    <location>
        <begin position="1195"/>
        <end position="1276"/>
    </location>
</feature>
<dbReference type="CDD" id="cd00222">
    <property type="entry name" value="CollagenBindB"/>
    <property type="match status" value="3"/>
</dbReference>
<evidence type="ECO:0000256" key="1">
    <source>
        <dbReference type="ARBA" id="ARBA00007257"/>
    </source>
</evidence>
<dbReference type="Proteomes" id="UP000008798">
    <property type="component" value="Chromosome"/>
</dbReference>
<dbReference type="PANTHER" id="PTHR36108:SF13">
    <property type="entry name" value="COLOSSIN-B-RELATED"/>
    <property type="match status" value="1"/>
</dbReference>
<sequence>MRNDTFKKIVSFALVAVMTLSLCSPGLVTSYATQDTETGAETETQTETQTETGELTETVTETGKTETETEQAETESQKVVDISEIKDQQKDTVKDTDTQGETDAEENKGTYSVRIIPPRGGTVYFYSDDEVDLQEATEGIDRDSIYTMQAKAGDKVTLQVDALEMYKADTIHVIDAQTEETLQEGKAKDGLFTFEMPETDVRIMADFAADTSGKHVITEFLDDQDLFAQTADADELVGSMPAYLTARFDDDSAGMVPGSWEIVGNEQDGDDLILSMRFSLPEGYSLADGVELPTVKLTGVGFYAVDATAANAVWDNAKGAYKLTGTGGQVNYGTYEKLVTLKSEGDGSSADSQKVFYGKTAHYYSRKVITDDSRTVYCLYPEKNAPSTGGTKSKIYNLHPCIYNGGTNIGHYGKHWNLMKALFYSNDSWTKANGSFFTWKGKNGKTLADIMREYKKKYPSDIFFDYNDSEAKMAHWLVHMLATKAYGDATWTTGLSSAEISTINALWTAMTSQFDMLANPELRIAVEGTTNIKSSAHFGVSASGNGQWVQKSPTYKVYGTKGNQVTLTMSGGVKLYKEGESYGYSGSVTLNSDDRFHLEGALTQSGNFSQSNISGKYNYLYDVHLAVIYDKDGTYQDLAYLTGSPYSPKAAIEVDWINTGSVTVKKNWNDNNNSSGIRPSSIKVSLWYSTDSNNRRGTKWGDYTLNSSNGWTQTVSVPTTNESGKTLYWQFYEDSVPNGYSASTSQSGSTFTITNTPTVGYGQVQKISADAGLTNNNSSYSLEGAEYTVYRDSGLTQSCGTLRTDGNGNSGTLALNPGTYYAKETKASKGFSLDPTTHTLNVKAGNTTTFTSKEVPNISVFVQKNWNDDNNKFGVRPSSVKLELWSGTTDDVNKMTTKVQDVTLSSANNWQATVSDLPDVDGSGNKLYYGFWETDANKPAYYTPVYAAGTLNGARNGYNITLNNNLQKGYMRLLKVSHDPELTSNNGNYSLAGAVYTVYTNSECTTKATYFGELKTDANGSTGNVEILPGTYYVKETTAPKGYKLDEKVYTATVGDGATVTVNSKEPPLISVSVTKNWNDDANKFGVRPASIVLTLYSGSVNNLDDMHDTVAHVTLDASNNWSATVSNLPQTDGDGNRIYYGFWEDNVPGYYTPVYTTGALNGTKTGYDITVRNDLQKGYLDLKKTSGKPDLTNGNSNYSLAGAVYTVYTDERCTKKATYFGELRTNDKGETGKVEILPGTYYVKETTAPASYQLSSEVFKVTVADKATVHVDAVDTPAYSKLSLKKVSADEGRTNGLTDGNSCYSLEGAEYYVYTDKACKTRAKDSSGKDITLVTKADGTTNEAEVVAATYYVREIKASKGYYLDDCNTKTPHSVTLELGKNGSVTCNETPMDDPFMVSLTKKSYKNGVEVANNAPSLEGAIFEVDYYQNIDGKISGTPDKKWYFKTNEKGNIIMANEKFYVSSTVLDDGTKVVSDSLYRDKDGNVIYPLGTYTLKEVKSPTYYEIKGTATIKGTGTTVDDPSKPLTLIIKTDPDKGTPGIYDGAKPASDRISVTNEVGITYSEEVYEGSLKVVKYGDDNRPLAGVKFKLVGDDGNVYTGTTDKNGIYTFKELMPQHYVLTETETPDGYTLLKDNVDVNIPYEVSDQEAKDAKMDTSKAVHDASKNMYYFYDITYNIKNGQAFPVVYTGGDQTMLYVGMAAALVMIGLGGYMVIRRRRER</sequence>
<reference evidence="9 10" key="2">
    <citation type="submission" date="2010-03" db="EMBL/GenBank/DDBJ databases">
        <authorList>
            <person name="Pajon A."/>
        </authorList>
    </citation>
    <scope>NUCLEOTIDE SEQUENCE [LARGE SCALE GENOMIC DNA]</scope>
    <source>
        <strain evidence="9 10">GD/7</strain>
    </source>
</reference>
<feature type="transmembrane region" description="Helical" evidence="5">
    <location>
        <begin position="1695"/>
        <end position="1715"/>
    </location>
</feature>
<feature type="domain" description="CNA-B" evidence="7">
    <location>
        <begin position="1072"/>
        <end position="1171"/>
    </location>
</feature>
<dbReference type="InterPro" id="IPR013783">
    <property type="entry name" value="Ig-like_fold"/>
</dbReference>
<feature type="chain" id="PRO_5039350604" evidence="6">
    <location>
        <begin position="24"/>
        <end position="1721"/>
    </location>
</feature>
<feature type="domain" description="CNA-B" evidence="7">
    <location>
        <begin position="861"/>
        <end position="961"/>
    </location>
</feature>
<protein>
    <submittedName>
        <fullName evidence="9">Cna protein B-type domain</fullName>
    </submittedName>
</protein>
<keyword evidence="3 6" id="KW-0732">Signal</keyword>
<evidence type="ECO:0000256" key="4">
    <source>
        <dbReference type="SAM" id="MobiDB-lite"/>
    </source>
</evidence>
<feature type="domain" description="SpaA-like prealbumin fold" evidence="8">
    <location>
        <begin position="1570"/>
        <end position="1642"/>
    </location>
</feature>
<comment type="similarity">
    <text evidence="1">Belongs to the serine-aspartate repeat-containing protein (SDr) family.</text>
</comment>
<dbReference type="KEGG" id="cct:CC1_21440"/>
<dbReference type="PANTHER" id="PTHR36108">
    <property type="entry name" value="COLOSSIN-B-RELATED"/>
    <property type="match status" value="1"/>
</dbReference>
<dbReference type="InterPro" id="IPR008454">
    <property type="entry name" value="Collagen-bd_Cna-like_B-typ_dom"/>
</dbReference>
<reference evidence="9 10" key="1">
    <citation type="submission" date="2010-03" db="EMBL/GenBank/DDBJ databases">
        <title>The genome sequence of Coprococcus catus GD/7.</title>
        <authorList>
            <consortium name="metaHIT consortium -- http://www.metahit.eu/"/>
            <person name="Pajon A."/>
            <person name="Turner K."/>
            <person name="Parkhill J."/>
            <person name="Duncan S."/>
            <person name="Flint H."/>
        </authorList>
    </citation>
    <scope>NUCLEOTIDE SEQUENCE [LARGE SCALE GENOMIC DNA]</scope>
    <source>
        <strain evidence="9 10">GD/7</strain>
    </source>
</reference>
<evidence type="ECO:0000259" key="7">
    <source>
        <dbReference type="Pfam" id="PF05738"/>
    </source>
</evidence>
<dbReference type="EMBL" id="FP929038">
    <property type="protein sequence ID" value="CBK80848.1"/>
    <property type="molecule type" value="Genomic_DNA"/>
</dbReference>
<dbReference type="InterPro" id="IPR041033">
    <property type="entry name" value="SpaA_PFL_dom_1"/>
</dbReference>
<keyword evidence="2" id="KW-0964">Secreted</keyword>
<dbReference type="RefSeq" id="WP_015514416.1">
    <property type="nucleotide sequence ID" value="NC_021009.1"/>
</dbReference>
<evidence type="ECO:0000256" key="3">
    <source>
        <dbReference type="ARBA" id="ARBA00022729"/>
    </source>
</evidence>
<keyword evidence="5" id="KW-0812">Transmembrane</keyword>
<feature type="region of interest" description="Disordered" evidence="4">
    <location>
        <begin position="34"/>
        <end position="106"/>
    </location>
</feature>
<keyword evidence="5" id="KW-0472">Membrane</keyword>
<proteinExistence type="inferred from homology"/>
<organism evidence="9 10">
    <name type="scientific">Coprococcus catus GD/7</name>
    <dbReference type="NCBI Taxonomy" id="717962"/>
    <lineage>
        <taxon>Bacteria</taxon>
        <taxon>Bacillati</taxon>
        <taxon>Bacillota</taxon>
        <taxon>Clostridia</taxon>
        <taxon>Lachnospirales</taxon>
        <taxon>Lachnospiraceae</taxon>
        <taxon>Coprococcus</taxon>
    </lineage>
</organism>
<evidence type="ECO:0000256" key="2">
    <source>
        <dbReference type="ARBA" id="ARBA00022525"/>
    </source>
</evidence>
<dbReference type="HOGENOM" id="CLU_240251_0_0_9"/>
<dbReference type="PATRIC" id="fig|717962.3.peg.2065"/>
<evidence type="ECO:0000313" key="9">
    <source>
        <dbReference type="EMBL" id="CBK80848.1"/>
    </source>
</evidence>
<feature type="domain" description="CNA-B" evidence="7">
    <location>
        <begin position="662"/>
        <end position="756"/>
    </location>
</feature>
<dbReference type="Pfam" id="PF17802">
    <property type="entry name" value="SpaA"/>
    <property type="match status" value="5"/>
</dbReference>
<feature type="compositionally biased region" description="Basic and acidic residues" evidence="4">
    <location>
        <begin position="75"/>
        <end position="97"/>
    </location>
</feature>
<gene>
    <name evidence="9" type="ORF">CC1_21440</name>
</gene>